<dbReference type="OrthoDB" id="330671at2759"/>
<dbReference type="PANTHER" id="PTHR10695:SF46">
    <property type="entry name" value="BIFUNCTIONAL COENZYME A SYNTHASE-RELATED"/>
    <property type="match status" value="1"/>
</dbReference>
<keyword evidence="2" id="KW-0808">Transferase</keyword>
<organism evidence="2 3">
    <name type="scientific">Hirsutella rhossiliensis</name>
    <dbReference type="NCBI Taxonomy" id="111463"/>
    <lineage>
        <taxon>Eukaryota</taxon>
        <taxon>Fungi</taxon>
        <taxon>Dikarya</taxon>
        <taxon>Ascomycota</taxon>
        <taxon>Pezizomycotina</taxon>
        <taxon>Sordariomycetes</taxon>
        <taxon>Hypocreomycetidae</taxon>
        <taxon>Hypocreales</taxon>
        <taxon>Ophiocordycipitaceae</taxon>
        <taxon>Hirsutella</taxon>
    </lineage>
</organism>
<keyword evidence="3" id="KW-1185">Reference proteome</keyword>
<accession>A0A9P8N1F2</accession>
<reference evidence="2" key="1">
    <citation type="submission" date="2021-09" db="EMBL/GenBank/DDBJ databases">
        <title>A high-quality genome of the endoparasitic fungus Hirsutella rhossiliensis with a comparison of Hirsutella genomes reveals transposable elements contributing to genome size variation.</title>
        <authorList>
            <person name="Lin R."/>
            <person name="Jiao Y."/>
            <person name="Sun X."/>
            <person name="Ling J."/>
            <person name="Xie B."/>
            <person name="Cheng X."/>
        </authorList>
    </citation>
    <scope>NUCLEOTIDE SEQUENCE</scope>
    <source>
        <strain evidence="2">HR02</strain>
    </source>
</reference>
<gene>
    <name evidence="2" type="ORF">HRG_02853</name>
</gene>
<dbReference type="InterPro" id="IPR014729">
    <property type="entry name" value="Rossmann-like_a/b/a_fold"/>
</dbReference>
<dbReference type="Proteomes" id="UP000824596">
    <property type="component" value="Unassembled WGS sequence"/>
</dbReference>
<comment type="caution">
    <text evidence="2">The sequence shown here is derived from an EMBL/GenBank/DDBJ whole genome shotgun (WGS) entry which is preliminary data.</text>
</comment>
<dbReference type="GO" id="GO:0016779">
    <property type="term" value="F:nucleotidyltransferase activity"/>
    <property type="evidence" value="ECO:0007669"/>
    <property type="project" value="UniProtKB-KW"/>
</dbReference>
<proteinExistence type="predicted"/>
<dbReference type="EMBL" id="JAIZPD010000003">
    <property type="protein sequence ID" value="KAH0964837.1"/>
    <property type="molecule type" value="Genomic_DNA"/>
</dbReference>
<dbReference type="SUPFAM" id="SSF52374">
    <property type="entry name" value="Nucleotidylyl transferase"/>
    <property type="match status" value="1"/>
</dbReference>
<dbReference type="GO" id="GO:0004140">
    <property type="term" value="F:dephospho-CoA kinase activity"/>
    <property type="evidence" value="ECO:0007669"/>
    <property type="project" value="TreeGrafter"/>
</dbReference>
<protein>
    <submittedName>
        <fullName evidence="2">Cytidylyltransferase</fullName>
    </submittedName>
</protein>
<dbReference type="GO" id="GO:0015937">
    <property type="term" value="P:coenzyme A biosynthetic process"/>
    <property type="evidence" value="ECO:0007669"/>
    <property type="project" value="TreeGrafter"/>
</dbReference>
<dbReference type="RefSeq" id="XP_044722350.1">
    <property type="nucleotide sequence ID" value="XM_044861324.1"/>
</dbReference>
<feature type="compositionally biased region" description="Low complexity" evidence="1">
    <location>
        <begin position="318"/>
        <end position="327"/>
    </location>
</feature>
<evidence type="ECO:0000313" key="2">
    <source>
        <dbReference type="EMBL" id="KAH0964837.1"/>
    </source>
</evidence>
<dbReference type="PANTHER" id="PTHR10695">
    <property type="entry name" value="DEPHOSPHO-COA KINASE-RELATED"/>
    <property type="match status" value="1"/>
</dbReference>
<evidence type="ECO:0000256" key="1">
    <source>
        <dbReference type="SAM" id="MobiDB-lite"/>
    </source>
</evidence>
<evidence type="ECO:0000313" key="3">
    <source>
        <dbReference type="Proteomes" id="UP000824596"/>
    </source>
</evidence>
<feature type="region of interest" description="Disordered" evidence="1">
    <location>
        <begin position="318"/>
        <end position="338"/>
    </location>
</feature>
<dbReference type="GeneID" id="68351982"/>
<keyword evidence="2" id="KW-0548">Nucleotidyltransferase</keyword>
<dbReference type="Gene3D" id="3.40.50.620">
    <property type="entry name" value="HUPs"/>
    <property type="match status" value="1"/>
</dbReference>
<name>A0A9P8N1F2_9HYPO</name>
<dbReference type="AlphaFoldDB" id="A0A9P8N1F2"/>
<sequence>MATDSSPGSAGPHPPSLLLLPAPPRPAAARHLLGAAYRAPLTAVLTRLSQQYARQEAPGPAPVLVVAVAGSSILAASSSSAETDAKAEMVRWKPAQSLLARLYAIIASICAERDIAAHLGSHEPGSVDARVVLVHWSGRAEQPGLPCRHGPAVLDLAAFAAQVRPWRTLFHTSCEPGCELLAAYLAHAEGGQKLLPSQICAVDGDMTFSGAGSGTGSGTGSGAEVAWEKDGVGGYSTVCLGGTFDHLHPGHKLLLEAAALLLAVPDSGVEPCTMIVGISGDELLTKKEYASELQPWEVRARSVVAFLSTALSCAPTTAAAPVTRVPTTPGPEGGSSAAPELHAALRDGAVLVRCVDIRDPFGPTVTEERIGAIVVSGETRSGGQAINDRRTARGWALLDVYEIDVLDATGTEASDGGEGGGADREARLAAKISSTEIRRRKALGRDGQGKR</sequence>